<keyword evidence="2" id="KW-0833">Ubl conjugation pathway</keyword>
<dbReference type="AlphaFoldDB" id="A0ABD2L325"/>
<evidence type="ECO:0000313" key="5">
    <source>
        <dbReference type="Proteomes" id="UP001620626"/>
    </source>
</evidence>
<dbReference type="PANTHER" id="PTHR45774:SF3">
    <property type="entry name" value="BTB (POZ) DOMAIN-CONTAINING 2B-RELATED"/>
    <property type="match status" value="1"/>
</dbReference>
<feature type="domain" description="BTB" evidence="3">
    <location>
        <begin position="1"/>
        <end position="57"/>
    </location>
</feature>
<dbReference type="Proteomes" id="UP001620626">
    <property type="component" value="Unassembled WGS sequence"/>
</dbReference>
<evidence type="ECO:0000313" key="4">
    <source>
        <dbReference type="EMBL" id="KAL3109559.1"/>
    </source>
</evidence>
<dbReference type="EMBL" id="JBICBT010000566">
    <property type="protein sequence ID" value="KAL3109559.1"/>
    <property type="molecule type" value="Genomic_DNA"/>
</dbReference>
<comment type="pathway">
    <text evidence="1">Protein modification; protein ubiquitination.</text>
</comment>
<evidence type="ECO:0000256" key="1">
    <source>
        <dbReference type="ARBA" id="ARBA00004906"/>
    </source>
</evidence>
<comment type="caution">
    <text evidence="4">The sequence shown here is derived from an EMBL/GenBank/DDBJ whole genome shotgun (WGS) entry which is preliminary data.</text>
</comment>
<dbReference type="Pfam" id="PF07707">
    <property type="entry name" value="BACK"/>
    <property type="match status" value="1"/>
</dbReference>
<dbReference type="SUPFAM" id="SSF54695">
    <property type="entry name" value="POZ domain"/>
    <property type="match status" value="1"/>
</dbReference>
<dbReference type="InterPro" id="IPR011333">
    <property type="entry name" value="SKP1/BTB/POZ_sf"/>
</dbReference>
<dbReference type="Gene3D" id="1.25.40.420">
    <property type="match status" value="1"/>
</dbReference>
<gene>
    <name evidence="4" type="ORF">niasHT_018340</name>
</gene>
<dbReference type="SMART" id="SM00875">
    <property type="entry name" value="BACK"/>
    <property type="match status" value="1"/>
</dbReference>
<dbReference type="PROSITE" id="PS50097">
    <property type="entry name" value="BTB"/>
    <property type="match status" value="1"/>
</dbReference>
<proteinExistence type="predicted"/>
<protein>
    <recommendedName>
        <fullName evidence="3">BTB domain-containing protein</fullName>
    </recommendedName>
</protein>
<dbReference type="InterPro" id="IPR011705">
    <property type="entry name" value="BACK"/>
</dbReference>
<dbReference type="InterPro" id="IPR000210">
    <property type="entry name" value="BTB/POZ_dom"/>
</dbReference>
<evidence type="ECO:0000259" key="3">
    <source>
        <dbReference type="PROSITE" id="PS50097"/>
    </source>
</evidence>
<sequence>MVNASDVFESMFRFDGQNAKEKTSADCPPVIELPDVEAAAFKVLLSFIYAEDLNELNGDNAMADFSRLCLYYIDKNAESLLHSEQFLQIDQNLLCEIFGRDQLEICGEMSIWKAAFRWADAQCGQNGIGSSAENHRAVLGSALFQIRFPLIPKNAFDKTIASSDVLFSDEKSGICHFHSDQCPPKGFSAQGIDPLKFPSKGRFSDRSNKTLLLDIDKLSEFAREKHLNKIWNRTRQLPERTFSNVSNQWGTIFIDFEELMEPCYGMYDKKGDKVTLAIDVTTEKGRSEANKSVGCNY</sequence>
<accession>A0ABD2L325</accession>
<keyword evidence="5" id="KW-1185">Reference proteome</keyword>
<name>A0ABD2L325_9BILA</name>
<organism evidence="4 5">
    <name type="scientific">Heterodera trifolii</name>
    <dbReference type="NCBI Taxonomy" id="157864"/>
    <lineage>
        <taxon>Eukaryota</taxon>
        <taxon>Metazoa</taxon>
        <taxon>Ecdysozoa</taxon>
        <taxon>Nematoda</taxon>
        <taxon>Chromadorea</taxon>
        <taxon>Rhabditida</taxon>
        <taxon>Tylenchina</taxon>
        <taxon>Tylenchomorpha</taxon>
        <taxon>Tylenchoidea</taxon>
        <taxon>Heteroderidae</taxon>
        <taxon>Heteroderinae</taxon>
        <taxon>Heterodera</taxon>
    </lineage>
</organism>
<reference evidence="4 5" key="1">
    <citation type="submission" date="2024-10" db="EMBL/GenBank/DDBJ databases">
        <authorList>
            <person name="Kim D."/>
        </authorList>
    </citation>
    <scope>NUCLEOTIDE SEQUENCE [LARGE SCALE GENOMIC DNA]</scope>
    <source>
        <strain evidence="4">BH-2024</strain>
    </source>
</reference>
<evidence type="ECO:0000256" key="2">
    <source>
        <dbReference type="ARBA" id="ARBA00022786"/>
    </source>
</evidence>
<dbReference type="FunFam" id="1.25.40.420:FF:000008">
    <property type="entry name" value="BTB/POZ domain-containing protein POB1"/>
    <property type="match status" value="1"/>
</dbReference>
<dbReference type="PANTHER" id="PTHR45774">
    <property type="entry name" value="BTB/POZ DOMAIN-CONTAINING"/>
    <property type="match status" value="1"/>
</dbReference>